<organism evidence="1 2">
    <name type="scientific">Corynebacterium provencense</name>
    <dbReference type="NCBI Taxonomy" id="1737425"/>
    <lineage>
        <taxon>Bacteria</taxon>
        <taxon>Bacillati</taxon>
        <taxon>Actinomycetota</taxon>
        <taxon>Actinomycetes</taxon>
        <taxon>Mycobacteriales</taxon>
        <taxon>Corynebacteriaceae</taxon>
        <taxon>Corynebacterium</taxon>
    </lineage>
</organism>
<proteinExistence type="predicted"/>
<dbReference type="AlphaFoldDB" id="A0A2Z3YPN9"/>
<accession>A0A2Z3YPN9</accession>
<dbReference type="EMBL" id="CP024988">
    <property type="protein sequence ID" value="AWT27425.1"/>
    <property type="molecule type" value="Genomic_DNA"/>
</dbReference>
<evidence type="ECO:0000313" key="2">
    <source>
        <dbReference type="Proteomes" id="UP000247696"/>
    </source>
</evidence>
<name>A0A2Z3YPN9_9CORY</name>
<evidence type="ECO:0000313" key="1">
    <source>
        <dbReference type="EMBL" id="AWT27425.1"/>
    </source>
</evidence>
<keyword evidence="2" id="KW-1185">Reference proteome</keyword>
<protein>
    <submittedName>
        <fullName evidence="1">Uncharacterized protein</fullName>
    </submittedName>
</protein>
<dbReference type="RefSeq" id="WP_162620290.1">
    <property type="nucleotide sequence ID" value="NZ_CP024988.1"/>
</dbReference>
<sequence length="259" mass="28713">MAGKYSDINSLIDGYHKSLVDIDAYMRKIHESFHRGSPMSKISSEHCIVELGQKTQTFLDAWIIISIQCSPAKLKEKLTSAETTVKLGQKGKAKASSVPLAAFNITNTPIPKSKLVQILGDENGQLGCHYEKYFLSYSLLLADSDRYPASAKASQLKRNGFFHFMSLCNALRNHVAHRSDGSAETLNEIVRVNKFIGTPDVFQRKSKVSNDTGNYTDARVPDPTANASTFGDFEETRLGALMFQLDRKIATLKYEHSGA</sequence>
<gene>
    <name evidence="1" type="ORF">Csp1_26820</name>
</gene>
<dbReference type="KEGG" id="cpre:Csp1_26820"/>
<dbReference type="Proteomes" id="UP000247696">
    <property type="component" value="Chromosome"/>
</dbReference>
<reference evidence="2" key="1">
    <citation type="submission" date="2017-11" db="EMBL/GenBank/DDBJ databases">
        <title>Otitis media/interna in a cat caused by the recently described species Corynebacterium provencense.</title>
        <authorList>
            <person name="Kittl S."/>
            <person name="Brodard I."/>
            <person name="Rychener L."/>
            <person name="Jores J."/>
            <person name="Roosje P."/>
            <person name="Gobeli Brawand S."/>
        </authorList>
    </citation>
    <scope>NUCLEOTIDE SEQUENCE [LARGE SCALE GENOMIC DNA]</scope>
    <source>
        <strain evidence="2">17KM38</strain>
    </source>
</reference>